<comment type="cofactor">
    <cofactor evidence="1">
        <name>Zn(2+)</name>
        <dbReference type="ChEBI" id="CHEBI:29105"/>
    </cofactor>
</comment>
<proteinExistence type="predicted"/>
<dbReference type="STRING" id="474960.SAMN05216180_0943"/>
<keyword evidence="3" id="KW-0378">Hydrolase</keyword>
<evidence type="ECO:0000313" key="6">
    <source>
        <dbReference type="EMBL" id="SEM62740.1"/>
    </source>
</evidence>
<sequence length="215" mass="24162">MKIESLVLGELETNCYIVSSDIGSCAIIDPAAEAETIIKFIENRRYTPEYILVTHPHHDHIGAVKQLQLHYGAKVVISSIDYKIILDPMPMYGKRYIWKVMDKLFTADQLVEDGDVITMDELTFKVILTPGHTAGGVCYLCANHLFSGDTLFAGAVGRCDLYSGDFNEILRSVDRLADLPGDYDIYPGHGDATTMENERKHNEYIGMLKSNEDFY</sequence>
<evidence type="ECO:0000256" key="2">
    <source>
        <dbReference type="ARBA" id="ARBA00022723"/>
    </source>
</evidence>
<dbReference type="OrthoDB" id="9802248at2"/>
<evidence type="ECO:0000259" key="5">
    <source>
        <dbReference type="SMART" id="SM00849"/>
    </source>
</evidence>
<dbReference type="Gene3D" id="3.60.15.10">
    <property type="entry name" value="Ribonuclease Z/Hydroxyacylglutathione hydrolase-like"/>
    <property type="match status" value="1"/>
</dbReference>
<dbReference type="PANTHER" id="PTHR46233:SF3">
    <property type="entry name" value="HYDROXYACYLGLUTATHIONE HYDROLASE GLOC"/>
    <property type="match status" value="1"/>
</dbReference>
<feature type="domain" description="Metallo-beta-lactamase" evidence="5">
    <location>
        <begin position="12"/>
        <end position="189"/>
    </location>
</feature>
<reference evidence="6 7" key="1">
    <citation type="submission" date="2016-10" db="EMBL/GenBank/DDBJ databases">
        <authorList>
            <person name="de Groot N.N."/>
        </authorList>
    </citation>
    <scope>NUCLEOTIDE SEQUENCE [LARGE SCALE GENOMIC DNA]</scope>
    <source>
        <strain evidence="6 7">CGMCC 1.5070</strain>
    </source>
</reference>
<dbReference type="SMART" id="SM00849">
    <property type="entry name" value="Lactamase_B"/>
    <property type="match status" value="1"/>
</dbReference>
<dbReference type="RefSeq" id="WP_092752141.1">
    <property type="nucleotide sequence ID" value="NZ_FOCG01000001.1"/>
</dbReference>
<keyword evidence="4" id="KW-0862">Zinc</keyword>
<evidence type="ECO:0000256" key="3">
    <source>
        <dbReference type="ARBA" id="ARBA00022801"/>
    </source>
</evidence>
<name>A0A1H7ZWA0_9FIRM</name>
<dbReference type="Proteomes" id="UP000199158">
    <property type="component" value="Unassembled WGS sequence"/>
</dbReference>
<dbReference type="Pfam" id="PF00753">
    <property type="entry name" value="Lactamase_B"/>
    <property type="match status" value="1"/>
</dbReference>
<organism evidence="6 7">
    <name type="scientific">Hydrogenoanaerobacterium saccharovorans</name>
    <dbReference type="NCBI Taxonomy" id="474960"/>
    <lineage>
        <taxon>Bacteria</taxon>
        <taxon>Bacillati</taxon>
        <taxon>Bacillota</taxon>
        <taxon>Clostridia</taxon>
        <taxon>Eubacteriales</taxon>
        <taxon>Oscillospiraceae</taxon>
        <taxon>Hydrogenoanaerobacterium</taxon>
    </lineage>
</organism>
<dbReference type="AlphaFoldDB" id="A0A1H7ZWA0"/>
<dbReference type="InterPro" id="IPR036866">
    <property type="entry name" value="RibonucZ/Hydroxyglut_hydro"/>
</dbReference>
<dbReference type="InterPro" id="IPR051453">
    <property type="entry name" value="MBL_Glyoxalase_II"/>
</dbReference>
<evidence type="ECO:0000256" key="1">
    <source>
        <dbReference type="ARBA" id="ARBA00001947"/>
    </source>
</evidence>
<evidence type="ECO:0000256" key="4">
    <source>
        <dbReference type="ARBA" id="ARBA00022833"/>
    </source>
</evidence>
<dbReference type="CDD" id="cd06262">
    <property type="entry name" value="metallo-hydrolase-like_MBL-fold"/>
    <property type="match status" value="1"/>
</dbReference>
<dbReference type="GO" id="GO:0016787">
    <property type="term" value="F:hydrolase activity"/>
    <property type="evidence" value="ECO:0007669"/>
    <property type="project" value="UniProtKB-KW"/>
</dbReference>
<dbReference type="GO" id="GO:0046872">
    <property type="term" value="F:metal ion binding"/>
    <property type="evidence" value="ECO:0007669"/>
    <property type="project" value="UniProtKB-KW"/>
</dbReference>
<dbReference type="InterPro" id="IPR001279">
    <property type="entry name" value="Metallo-B-lactamas"/>
</dbReference>
<protein>
    <submittedName>
        <fullName evidence="6">Glyoxylase, beta-lactamase superfamily II</fullName>
    </submittedName>
</protein>
<dbReference type="EMBL" id="FOCG01000001">
    <property type="protein sequence ID" value="SEM62740.1"/>
    <property type="molecule type" value="Genomic_DNA"/>
</dbReference>
<dbReference type="PANTHER" id="PTHR46233">
    <property type="entry name" value="HYDROXYACYLGLUTATHIONE HYDROLASE GLOC"/>
    <property type="match status" value="1"/>
</dbReference>
<gene>
    <name evidence="6" type="ORF">SAMN05216180_0943</name>
</gene>
<accession>A0A1H7ZWA0</accession>
<dbReference type="SUPFAM" id="SSF56281">
    <property type="entry name" value="Metallo-hydrolase/oxidoreductase"/>
    <property type="match status" value="1"/>
</dbReference>
<evidence type="ECO:0000313" key="7">
    <source>
        <dbReference type="Proteomes" id="UP000199158"/>
    </source>
</evidence>
<keyword evidence="7" id="KW-1185">Reference proteome</keyword>
<keyword evidence="2" id="KW-0479">Metal-binding</keyword>